<evidence type="ECO:0000313" key="1">
    <source>
        <dbReference type="EMBL" id="SHM55276.1"/>
    </source>
</evidence>
<keyword evidence="2" id="KW-1185">Reference proteome</keyword>
<evidence type="ECO:0008006" key="3">
    <source>
        <dbReference type="Google" id="ProtNLM"/>
    </source>
</evidence>
<gene>
    <name evidence="1" type="ORF">SAMN05444267_105416</name>
</gene>
<dbReference type="Gene3D" id="3.40.50.1820">
    <property type="entry name" value="alpha/beta hydrolase"/>
    <property type="match status" value="1"/>
</dbReference>
<name>A0A1M7JQK6_9FLAO</name>
<protein>
    <recommendedName>
        <fullName evidence="3">Pimeloyl-ACP methyl ester carboxylesterase</fullName>
    </recommendedName>
</protein>
<reference evidence="2" key="1">
    <citation type="submission" date="2016-11" db="EMBL/GenBank/DDBJ databases">
        <authorList>
            <person name="Varghese N."/>
            <person name="Submissions S."/>
        </authorList>
    </citation>
    <scope>NUCLEOTIDE SEQUENCE [LARGE SCALE GENOMIC DNA]</scope>
    <source>
        <strain evidence="2">DSM 26899</strain>
    </source>
</reference>
<dbReference type="Proteomes" id="UP000184364">
    <property type="component" value="Unassembled WGS sequence"/>
</dbReference>
<accession>A0A1M7JQK6</accession>
<sequence>MSDFLITHFFYFSIMKVYVVSGLGADFKVLERLQFPEHCEIVFIDWLIPEKNEPLSAYVERMAEKIDTSEPFCLLGYSFGGIIVQEINKIKPAEKVVILGSIKSDKEKSKFIKTGEVTKIPRVLPLGLFNNRAANVYSVVRKLFDPKNPKILQYFKVRDPYYLKWSVEKVAEWKFEENPNVIQILGDRDLVFPIKNSKPNYIIKGGTHLFPATKYKEVSKVLNEIF</sequence>
<dbReference type="EMBL" id="FRAV01000054">
    <property type="protein sequence ID" value="SHM55276.1"/>
    <property type="molecule type" value="Genomic_DNA"/>
</dbReference>
<dbReference type="AlphaFoldDB" id="A0A1M7JQK6"/>
<dbReference type="InterPro" id="IPR029058">
    <property type="entry name" value="AB_hydrolase_fold"/>
</dbReference>
<evidence type="ECO:0000313" key="2">
    <source>
        <dbReference type="Proteomes" id="UP000184364"/>
    </source>
</evidence>
<organism evidence="1 2">
    <name type="scientific">Chryseobacterium polytrichastri</name>
    <dbReference type="NCBI Taxonomy" id="1302687"/>
    <lineage>
        <taxon>Bacteria</taxon>
        <taxon>Pseudomonadati</taxon>
        <taxon>Bacteroidota</taxon>
        <taxon>Flavobacteriia</taxon>
        <taxon>Flavobacteriales</taxon>
        <taxon>Weeksellaceae</taxon>
        <taxon>Chryseobacterium group</taxon>
        <taxon>Chryseobacterium</taxon>
    </lineage>
</organism>
<dbReference type="STRING" id="1302687.SAMN05444267_105416"/>
<proteinExistence type="predicted"/>
<dbReference type="SUPFAM" id="SSF53474">
    <property type="entry name" value="alpha/beta-Hydrolases"/>
    <property type="match status" value="1"/>
</dbReference>